<comment type="similarity">
    <text evidence="1">Belongs to the helicase family. RecQ subfamily.</text>
</comment>
<dbReference type="Gene3D" id="3.40.50.300">
    <property type="entry name" value="P-loop containing nucleotide triphosphate hydrolases"/>
    <property type="match status" value="2"/>
</dbReference>
<reference evidence="7" key="2">
    <citation type="submission" date="2023-05" db="EMBL/GenBank/DDBJ databases">
        <authorList>
            <consortium name="Lawrence Berkeley National Laboratory"/>
            <person name="Steindorff A."/>
            <person name="Hensen N."/>
            <person name="Bonometti L."/>
            <person name="Westerberg I."/>
            <person name="Brannstrom I.O."/>
            <person name="Guillou S."/>
            <person name="Cros-Aarteil S."/>
            <person name="Calhoun S."/>
            <person name="Haridas S."/>
            <person name="Kuo A."/>
            <person name="Mondo S."/>
            <person name="Pangilinan J."/>
            <person name="Riley R."/>
            <person name="Labutti K."/>
            <person name="Andreopoulos B."/>
            <person name="Lipzen A."/>
            <person name="Chen C."/>
            <person name="Yanf M."/>
            <person name="Daum C."/>
            <person name="Ng V."/>
            <person name="Clum A."/>
            <person name="Ohm R."/>
            <person name="Martin F."/>
            <person name="Silar P."/>
            <person name="Natvig D."/>
            <person name="Lalanne C."/>
            <person name="Gautier V."/>
            <person name="Ament-Velasquez S.L."/>
            <person name="Kruys A."/>
            <person name="Hutchinson M.I."/>
            <person name="Powell A.J."/>
            <person name="Barry K."/>
            <person name="Miller A.N."/>
            <person name="Grigoriev I.V."/>
            <person name="Debuchy R."/>
            <person name="Gladieux P."/>
            <person name="Thoren M.H."/>
            <person name="Johannesson H."/>
        </authorList>
    </citation>
    <scope>NUCLEOTIDE SEQUENCE</scope>
    <source>
        <strain evidence="7">PSN293</strain>
    </source>
</reference>
<feature type="domain" description="DEAD/DEAH-box helicase" evidence="6">
    <location>
        <begin position="20"/>
        <end position="85"/>
    </location>
</feature>
<comment type="caution">
    <text evidence="7">The sequence shown here is derived from an EMBL/GenBank/DDBJ whole genome shotgun (WGS) entry which is preliminary data.</text>
</comment>
<evidence type="ECO:0000256" key="5">
    <source>
        <dbReference type="ARBA" id="ARBA00034808"/>
    </source>
</evidence>
<dbReference type="EC" id="5.6.2.4" evidence="5"/>
<dbReference type="Proteomes" id="UP001301769">
    <property type="component" value="Unassembled WGS sequence"/>
</dbReference>
<dbReference type="EMBL" id="MU858787">
    <property type="protein sequence ID" value="KAK4205819.1"/>
    <property type="molecule type" value="Genomic_DNA"/>
</dbReference>
<dbReference type="InterPro" id="IPR011545">
    <property type="entry name" value="DEAD/DEAH_box_helicase_dom"/>
</dbReference>
<sequence length="293" mass="32171">MTDGLRRLFGPKATWQSNKQAESMRSIMALKADQTAIHVLPTGAGKSILFMLPAVMQDTGTSIMVVPFVALMDDLVARATDMGVDCIRYRSWMNSGREGMPRAARLMVVSADMVSSAEFSGRMSHCYHEYGLPGYAGRATWATAVWLPVVLEDWFRGEMLAKSAAVMVRDRTDKANCGYEVQQVKPGRDAVEDGTVEVIQQLDRHMTGCQKGVIYCRSKSQFHHSGMSEKNGHEARAAWIEGRHTSRWIAATTGLGTGIAIEGIVGVVHMEKPYGLVDFVQQTGRGGRRAGEV</sequence>
<accession>A0AAN6XS06</accession>
<evidence type="ECO:0000256" key="3">
    <source>
        <dbReference type="ARBA" id="ARBA00023235"/>
    </source>
</evidence>
<keyword evidence="8" id="KW-1185">Reference proteome</keyword>
<dbReference type="GO" id="GO:0003677">
    <property type="term" value="F:DNA binding"/>
    <property type="evidence" value="ECO:0007669"/>
    <property type="project" value="UniProtKB-KW"/>
</dbReference>
<dbReference type="PANTHER" id="PTHR13710:SF105">
    <property type="entry name" value="ATP-DEPENDENT DNA HELICASE Q1"/>
    <property type="match status" value="1"/>
</dbReference>
<dbReference type="AlphaFoldDB" id="A0AAN6XS06"/>
<dbReference type="GO" id="GO:0005694">
    <property type="term" value="C:chromosome"/>
    <property type="evidence" value="ECO:0007669"/>
    <property type="project" value="TreeGrafter"/>
</dbReference>
<comment type="catalytic activity">
    <reaction evidence="4">
        <text>Couples ATP hydrolysis with the unwinding of duplex DNA by translocating in the 3'-5' direction.</text>
        <dbReference type="EC" id="5.6.2.4"/>
    </reaction>
</comment>
<name>A0AAN6XS06_9PEZI</name>
<evidence type="ECO:0000256" key="4">
    <source>
        <dbReference type="ARBA" id="ARBA00034617"/>
    </source>
</evidence>
<keyword evidence="2" id="KW-0238">DNA-binding</keyword>
<evidence type="ECO:0000313" key="7">
    <source>
        <dbReference type="EMBL" id="KAK4205819.1"/>
    </source>
</evidence>
<dbReference type="PANTHER" id="PTHR13710">
    <property type="entry name" value="DNA HELICASE RECQ FAMILY MEMBER"/>
    <property type="match status" value="1"/>
</dbReference>
<feature type="non-terminal residue" evidence="7">
    <location>
        <position position="293"/>
    </location>
</feature>
<protein>
    <recommendedName>
        <fullName evidence="5">DNA 3'-5' helicase</fullName>
        <ecNumber evidence="5">5.6.2.4</ecNumber>
    </recommendedName>
</protein>
<dbReference type="InterPro" id="IPR027417">
    <property type="entry name" value="P-loop_NTPase"/>
</dbReference>
<gene>
    <name evidence="7" type="ORF">QBC37DRAFT_393824</name>
</gene>
<dbReference type="GO" id="GO:0005524">
    <property type="term" value="F:ATP binding"/>
    <property type="evidence" value="ECO:0007669"/>
    <property type="project" value="InterPro"/>
</dbReference>
<dbReference type="Pfam" id="PF00270">
    <property type="entry name" value="DEAD"/>
    <property type="match status" value="1"/>
</dbReference>
<organism evidence="7 8">
    <name type="scientific">Rhypophila decipiens</name>
    <dbReference type="NCBI Taxonomy" id="261697"/>
    <lineage>
        <taxon>Eukaryota</taxon>
        <taxon>Fungi</taxon>
        <taxon>Dikarya</taxon>
        <taxon>Ascomycota</taxon>
        <taxon>Pezizomycotina</taxon>
        <taxon>Sordariomycetes</taxon>
        <taxon>Sordariomycetidae</taxon>
        <taxon>Sordariales</taxon>
        <taxon>Naviculisporaceae</taxon>
        <taxon>Rhypophila</taxon>
    </lineage>
</organism>
<evidence type="ECO:0000259" key="6">
    <source>
        <dbReference type="Pfam" id="PF00270"/>
    </source>
</evidence>
<dbReference type="GO" id="GO:0009378">
    <property type="term" value="F:four-way junction helicase activity"/>
    <property type="evidence" value="ECO:0007669"/>
    <property type="project" value="TreeGrafter"/>
</dbReference>
<dbReference type="GO" id="GO:0000724">
    <property type="term" value="P:double-strand break repair via homologous recombination"/>
    <property type="evidence" value="ECO:0007669"/>
    <property type="project" value="TreeGrafter"/>
</dbReference>
<reference evidence="7" key="1">
    <citation type="journal article" date="2023" name="Mol. Phylogenet. Evol.">
        <title>Genome-scale phylogeny and comparative genomics of the fungal order Sordariales.</title>
        <authorList>
            <person name="Hensen N."/>
            <person name="Bonometti L."/>
            <person name="Westerberg I."/>
            <person name="Brannstrom I.O."/>
            <person name="Guillou S."/>
            <person name="Cros-Aarteil S."/>
            <person name="Calhoun S."/>
            <person name="Haridas S."/>
            <person name="Kuo A."/>
            <person name="Mondo S."/>
            <person name="Pangilinan J."/>
            <person name="Riley R."/>
            <person name="LaButti K."/>
            <person name="Andreopoulos B."/>
            <person name="Lipzen A."/>
            <person name="Chen C."/>
            <person name="Yan M."/>
            <person name="Daum C."/>
            <person name="Ng V."/>
            <person name="Clum A."/>
            <person name="Steindorff A."/>
            <person name="Ohm R.A."/>
            <person name="Martin F."/>
            <person name="Silar P."/>
            <person name="Natvig D.O."/>
            <person name="Lalanne C."/>
            <person name="Gautier V."/>
            <person name="Ament-Velasquez S.L."/>
            <person name="Kruys A."/>
            <person name="Hutchinson M.I."/>
            <person name="Powell A.J."/>
            <person name="Barry K."/>
            <person name="Miller A.N."/>
            <person name="Grigoriev I.V."/>
            <person name="Debuchy R."/>
            <person name="Gladieux P."/>
            <person name="Hiltunen Thoren M."/>
            <person name="Johannesson H."/>
        </authorList>
    </citation>
    <scope>NUCLEOTIDE SEQUENCE</scope>
    <source>
        <strain evidence="7">PSN293</strain>
    </source>
</reference>
<dbReference type="GO" id="GO:0043138">
    <property type="term" value="F:3'-5' DNA helicase activity"/>
    <property type="evidence" value="ECO:0007669"/>
    <property type="project" value="UniProtKB-EC"/>
</dbReference>
<keyword evidence="3" id="KW-0413">Isomerase</keyword>
<evidence type="ECO:0000313" key="8">
    <source>
        <dbReference type="Proteomes" id="UP001301769"/>
    </source>
</evidence>
<dbReference type="SUPFAM" id="SSF52540">
    <property type="entry name" value="P-loop containing nucleoside triphosphate hydrolases"/>
    <property type="match status" value="1"/>
</dbReference>
<evidence type="ECO:0000256" key="2">
    <source>
        <dbReference type="ARBA" id="ARBA00023125"/>
    </source>
</evidence>
<proteinExistence type="inferred from homology"/>
<evidence type="ECO:0000256" key="1">
    <source>
        <dbReference type="ARBA" id="ARBA00005446"/>
    </source>
</evidence>
<dbReference type="GO" id="GO:0005737">
    <property type="term" value="C:cytoplasm"/>
    <property type="evidence" value="ECO:0007669"/>
    <property type="project" value="TreeGrafter"/>
</dbReference>